<evidence type="ECO:0000313" key="6">
    <source>
        <dbReference type="EMBL" id="RHN75072.1"/>
    </source>
</evidence>
<organism evidence="6">
    <name type="scientific">Medicago truncatula</name>
    <name type="common">Barrel medic</name>
    <name type="synonym">Medicago tribuloides</name>
    <dbReference type="NCBI Taxonomy" id="3880"/>
    <lineage>
        <taxon>Eukaryota</taxon>
        <taxon>Viridiplantae</taxon>
        <taxon>Streptophyta</taxon>
        <taxon>Embryophyta</taxon>
        <taxon>Tracheophyta</taxon>
        <taxon>Spermatophyta</taxon>
        <taxon>Magnoliopsida</taxon>
        <taxon>eudicotyledons</taxon>
        <taxon>Gunneridae</taxon>
        <taxon>Pentapetalae</taxon>
        <taxon>rosids</taxon>
        <taxon>fabids</taxon>
        <taxon>Fabales</taxon>
        <taxon>Fabaceae</taxon>
        <taxon>Papilionoideae</taxon>
        <taxon>50 kb inversion clade</taxon>
        <taxon>NPAAA clade</taxon>
        <taxon>Hologalegina</taxon>
        <taxon>IRL clade</taxon>
        <taxon>Trifolieae</taxon>
        <taxon>Medicago</taxon>
    </lineage>
</organism>
<dbReference type="PANTHER" id="PTHR14369">
    <property type="entry name" value="SURFEIT LOCUS PROTEIN 6"/>
    <property type="match status" value="1"/>
</dbReference>
<comment type="similarity">
    <text evidence="2">Belongs to the SURF6 family.</text>
</comment>
<dbReference type="InterPro" id="IPR007019">
    <property type="entry name" value="SURF6"/>
</dbReference>
<name>A0A396JCQ2_MEDTR</name>
<proteinExistence type="inferred from homology"/>
<dbReference type="PANTHER" id="PTHR14369:SF0">
    <property type="entry name" value="SURFEIT LOCUS PROTEIN 6"/>
    <property type="match status" value="1"/>
</dbReference>
<feature type="domain" description="Ribosomal RNA-processing protein 14/surfeit locus protein 6 C-terminal" evidence="5">
    <location>
        <begin position="14"/>
        <end position="93"/>
    </location>
</feature>
<keyword evidence="3" id="KW-0539">Nucleus</keyword>
<comment type="caution">
    <text evidence="6">The sequence shown here is derived from an EMBL/GenBank/DDBJ whole genome shotgun (WGS) entry which is preliminary data.</text>
</comment>
<dbReference type="AlphaFoldDB" id="A0A396JCQ2"/>
<feature type="compositionally biased region" description="Basic and acidic residues" evidence="4">
    <location>
        <begin position="74"/>
        <end position="92"/>
    </location>
</feature>
<evidence type="ECO:0000256" key="2">
    <source>
        <dbReference type="ARBA" id="ARBA00005904"/>
    </source>
</evidence>
<dbReference type="GO" id="GO:0005634">
    <property type="term" value="C:nucleus"/>
    <property type="evidence" value="ECO:0007669"/>
    <property type="project" value="UniProtKB-SubCell"/>
</dbReference>
<accession>A0A396JCQ2</accession>
<evidence type="ECO:0000256" key="4">
    <source>
        <dbReference type="SAM" id="MobiDB-lite"/>
    </source>
</evidence>
<protein>
    <submittedName>
        <fullName evidence="6">Putative ribosomal RNA-processing protein 14/surfeit locus protein</fullName>
    </submittedName>
</protein>
<feature type="compositionally biased region" description="Basic residues" evidence="4">
    <location>
        <begin position="59"/>
        <end position="70"/>
    </location>
</feature>
<reference evidence="6" key="1">
    <citation type="journal article" date="2018" name="Nat. Plants">
        <title>Whole-genome landscape of Medicago truncatula symbiotic genes.</title>
        <authorList>
            <person name="Pecrix Y."/>
            <person name="Gamas P."/>
            <person name="Carrere S."/>
        </authorList>
    </citation>
    <scope>NUCLEOTIDE SEQUENCE</scope>
    <source>
        <tissue evidence="6">Leaves</tissue>
    </source>
</reference>
<comment type="subcellular location">
    <subcellularLocation>
        <location evidence="1">Nucleus</location>
    </subcellularLocation>
</comment>
<feature type="region of interest" description="Disordered" evidence="4">
    <location>
        <begin position="59"/>
        <end position="99"/>
    </location>
</feature>
<evidence type="ECO:0000256" key="3">
    <source>
        <dbReference type="ARBA" id="ARBA00023242"/>
    </source>
</evidence>
<sequence>MHGKRKVFKNKELERAKKLEEVKKNDPEKGEAIAKKEAWKAAMKRASGIKVHDDPKLIKRSIQKRKKRQQKNAVKWEERVQTRDQLKSEKQLKKVSKYS</sequence>
<dbReference type="InterPro" id="IPR029190">
    <property type="entry name" value="Rrp14/SURF6_C"/>
</dbReference>
<dbReference type="Pfam" id="PF04935">
    <property type="entry name" value="SURF6"/>
    <property type="match status" value="1"/>
</dbReference>
<evidence type="ECO:0000256" key="1">
    <source>
        <dbReference type="ARBA" id="ARBA00004123"/>
    </source>
</evidence>
<evidence type="ECO:0000259" key="5">
    <source>
        <dbReference type="Pfam" id="PF04935"/>
    </source>
</evidence>
<dbReference type="Proteomes" id="UP000265566">
    <property type="component" value="Chromosome 2"/>
</dbReference>
<gene>
    <name evidence="6" type="ORF">MtrunA17_Chr2g0317181</name>
</gene>
<dbReference type="EMBL" id="PSQE01000002">
    <property type="protein sequence ID" value="RHN75072.1"/>
    <property type="molecule type" value="Genomic_DNA"/>
</dbReference>
<dbReference type="Gramene" id="rna11224">
    <property type="protein sequence ID" value="RHN75072.1"/>
    <property type="gene ID" value="gene11224"/>
</dbReference>